<keyword evidence="4" id="KW-0804">Transcription</keyword>
<dbReference type="Pfam" id="PF03466">
    <property type="entry name" value="LysR_substrate"/>
    <property type="match status" value="1"/>
</dbReference>
<sequence length="301" mass="31905">MEIRHLTAFVAVAEELHFGRAARRLQMAQPPLSQQIRQLERELGVQLFERNTRSVRLTSAGEAFLGPARKVLEDLDLAARAARAAGRGEYGRVTIGFAGASSHNTLPLLTRAVRAAHPGIELVLLGQTYANVALAKVAEGSLDLGFVRLPVTTPGIETRVIGEEELVCALPADHPLAGCDRIDLADLAGEPFVSFPANAGSSLRDATVKACVNAGFHPRIVQEAPDSYTILALVAAGVGVTLTLSSCLHVQQTGLVYRRLAGPGIRLQAALAWRSDNPSAALRAVLAVAEQALPTPRPATD</sequence>
<evidence type="ECO:0000256" key="2">
    <source>
        <dbReference type="ARBA" id="ARBA00023015"/>
    </source>
</evidence>
<organism evidence="6 7">
    <name type="scientific">Thermobispora bispora (strain ATCC 19993 / DSM 43833 / CBS 139.67 / JCM 10125 / KCTC 9307 / NBRC 14880 / R51)</name>
    <dbReference type="NCBI Taxonomy" id="469371"/>
    <lineage>
        <taxon>Bacteria</taxon>
        <taxon>Bacillati</taxon>
        <taxon>Actinomycetota</taxon>
        <taxon>Actinomycetes</taxon>
        <taxon>Streptosporangiales</taxon>
        <taxon>Streptosporangiaceae</taxon>
        <taxon>Thermobispora</taxon>
    </lineage>
</organism>
<dbReference type="InterPro" id="IPR005119">
    <property type="entry name" value="LysR_subst-bd"/>
</dbReference>
<evidence type="ECO:0000256" key="4">
    <source>
        <dbReference type="ARBA" id="ARBA00023163"/>
    </source>
</evidence>
<dbReference type="PANTHER" id="PTHR30346">
    <property type="entry name" value="TRANSCRIPTIONAL DUAL REGULATOR HCAR-RELATED"/>
    <property type="match status" value="1"/>
</dbReference>
<dbReference type="RefSeq" id="WP_013132048.1">
    <property type="nucleotide sequence ID" value="NC_014165.1"/>
</dbReference>
<dbReference type="InterPro" id="IPR000847">
    <property type="entry name" value="LysR_HTH_N"/>
</dbReference>
<dbReference type="GO" id="GO:0003700">
    <property type="term" value="F:DNA-binding transcription factor activity"/>
    <property type="evidence" value="ECO:0007669"/>
    <property type="project" value="InterPro"/>
</dbReference>
<dbReference type="Proteomes" id="UP000006640">
    <property type="component" value="Chromosome"/>
</dbReference>
<keyword evidence="3" id="KW-0238">DNA-binding</keyword>
<dbReference type="InterPro" id="IPR036388">
    <property type="entry name" value="WH-like_DNA-bd_sf"/>
</dbReference>
<dbReference type="CDD" id="cd08414">
    <property type="entry name" value="PBP2_LTTR_aromatics_like"/>
    <property type="match status" value="1"/>
</dbReference>
<evidence type="ECO:0000256" key="1">
    <source>
        <dbReference type="ARBA" id="ARBA00009437"/>
    </source>
</evidence>
<dbReference type="SUPFAM" id="SSF46785">
    <property type="entry name" value="Winged helix' DNA-binding domain"/>
    <property type="match status" value="1"/>
</dbReference>
<evidence type="ECO:0000259" key="5">
    <source>
        <dbReference type="PROSITE" id="PS50931"/>
    </source>
</evidence>
<dbReference type="PANTHER" id="PTHR30346:SF0">
    <property type="entry name" value="HCA OPERON TRANSCRIPTIONAL ACTIVATOR HCAR"/>
    <property type="match status" value="1"/>
</dbReference>
<dbReference type="HOGENOM" id="CLU_039613_6_4_11"/>
<reference evidence="6 7" key="1">
    <citation type="submission" date="2010-01" db="EMBL/GenBank/DDBJ databases">
        <title>The complete genome of Thermobispora bispora DSM 43833.</title>
        <authorList>
            <consortium name="US DOE Joint Genome Institute (JGI-PGF)"/>
            <person name="Lucas S."/>
            <person name="Copeland A."/>
            <person name="Lapidus A."/>
            <person name="Glavina del Rio T."/>
            <person name="Dalin E."/>
            <person name="Tice H."/>
            <person name="Bruce D."/>
            <person name="Goodwin L."/>
            <person name="Pitluck S."/>
            <person name="Kyrpides N."/>
            <person name="Mavromatis K."/>
            <person name="Ivanova N."/>
            <person name="Mikhailova N."/>
            <person name="Chertkov O."/>
            <person name="Brettin T."/>
            <person name="Detter J.C."/>
            <person name="Han C."/>
            <person name="Larimer F."/>
            <person name="Land M."/>
            <person name="Hauser L."/>
            <person name="Markowitz V."/>
            <person name="Cheng J.-F."/>
            <person name="Hugenholtz P."/>
            <person name="Woyke T."/>
            <person name="Wu D."/>
            <person name="Jando M."/>
            <person name="Schneider S."/>
            <person name="Klenk H.-P."/>
            <person name="Eisen J.A."/>
        </authorList>
    </citation>
    <scope>NUCLEOTIDE SEQUENCE [LARGE SCALE GENOMIC DNA]</scope>
    <source>
        <strain evidence="7">ATCC 19993 / DSM 43833 / CBS 139.67 / JCM 10125 / KCTC 9307 / NBRC 14880 / R51</strain>
    </source>
</reference>
<proteinExistence type="inferred from homology"/>
<comment type="similarity">
    <text evidence="1">Belongs to the LysR transcriptional regulatory family.</text>
</comment>
<gene>
    <name evidence="6" type="ordered locus">Tbis_1803</name>
</gene>
<dbReference type="GO" id="GO:0003677">
    <property type="term" value="F:DNA binding"/>
    <property type="evidence" value="ECO:0007669"/>
    <property type="project" value="UniProtKB-KW"/>
</dbReference>
<protein>
    <submittedName>
        <fullName evidence="6">Transcriptional regulator, LysR family</fullName>
    </submittedName>
</protein>
<dbReference type="EMBL" id="CP001874">
    <property type="protein sequence ID" value="ADG88515.1"/>
    <property type="molecule type" value="Genomic_DNA"/>
</dbReference>
<dbReference type="STRING" id="469371.Tbis_1803"/>
<name>D6YBF5_THEBD</name>
<dbReference type="OrthoDB" id="3176554at2"/>
<dbReference type="KEGG" id="tbi:Tbis_1803"/>
<dbReference type="Gene3D" id="3.40.190.10">
    <property type="entry name" value="Periplasmic binding protein-like II"/>
    <property type="match status" value="2"/>
</dbReference>
<evidence type="ECO:0000256" key="3">
    <source>
        <dbReference type="ARBA" id="ARBA00023125"/>
    </source>
</evidence>
<dbReference type="SUPFAM" id="SSF53850">
    <property type="entry name" value="Periplasmic binding protein-like II"/>
    <property type="match status" value="1"/>
</dbReference>
<evidence type="ECO:0000313" key="6">
    <source>
        <dbReference type="EMBL" id="ADG88515.1"/>
    </source>
</evidence>
<accession>D6YBF5</accession>
<dbReference type="AlphaFoldDB" id="D6YBF5"/>
<dbReference type="Pfam" id="PF00126">
    <property type="entry name" value="HTH_1"/>
    <property type="match status" value="1"/>
</dbReference>
<keyword evidence="7" id="KW-1185">Reference proteome</keyword>
<dbReference type="PROSITE" id="PS50931">
    <property type="entry name" value="HTH_LYSR"/>
    <property type="match status" value="1"/>
</dbReference>
<keyword evidence="2" id="KW-0805">Transcription regulation</keyword>
<dbReference type="eggNOG" id="COG0583">
    <property type="taxonomic scope" value="Bacteria"/>
</dbReference>
<dbReference type="Gene3D" id="1.10.10.10">
    <property type="entry name" value="Winged helix-like DNA-binding domain superfamily/Winged helix DNA-binding domain"/>
    <property type="match status" value="1"/>
</dbReference>
<evidence type="ECO:0000313" key="7">
    <source>
        <dbReference type="Proteomes" id="UP000006640"/>
    </source>
</evidence>
<dbReference type="InterPro" id="IPR036390">
    <property type="entry name" value="WH_DNA-bd_sf"/>
</dbReference>
<feature type="domain" description="HTH lysR-type" evidence="5">
    <location>
        <begin position="1"/>
        <end position="58"/>
    </location>
</feature>
<dbReference type="GO" id="GO:0032993">
    <property type="term" value="C:protein-DNA complex"/>
    <property type="evidence" value="ECO:0007669"/>
    <property type="project" value="TreeGrafter"/>
</dbReference>
<dbReference type="FunFam" id="1.10.10.10:FF:000001">
    <property type="entry name" value="LysR family transcriptional regulator"/>
    <property type="match status" value="1"/>
</dbReference>
<dbReference type="PRINTS" id="PR00039">
    <property type="entry name" value="HTHLYSR"/>
</dbReference>